<dbReference type="SUPFAM" id="SSF55658">
    <property type="entry name" value="L9 N-domain-like"/>
    <property type="match status" value="1"/>
</dbReference>
<accession>A0ABZ0QNL3</accession>
<evidence type="ECO:0000256" key="7">
    <source>
        <dbReference type="HAMAP-Rule" id="MF_00503"/>
    </source>
</evidence>
<evidence type="ECO:0000259" key="8">
    <source>
        <dbReference type="PROSITE" id="PS00651"/>
    </source>
</evidence>
<reference evidence="9 10" key="1">
    <citation type="submission" date="2023-08" db="EMBL/GenBank/DDBJ databases">
        <title>Genome sequence of Thermaerobacter compostii strain Ins1, a spore-forming filamentous bacterium isolated from a deep geothermal reservoir.</title>
        <authorList>
            <person name="Bregnard D."/>
            <person name="Gonzalez D."/>
            <person name="Junier P."/>
        </authorList>
    </citation>
    <scope>NUCLEOTIDE SEQUENCE [LARGE SCALE GENOMIC DNA]</scope>
    <source>
        <strain evidence="9 10">Ins1</strain>
    </source>
</reference>
<dbReference type="PROSITE" id="PS00651">
    <property type="entry name" value="RIBOSOMAL_L9"/>
    <property type="match status" value="1"/>
</dbReference>
<dbReference type="Gene3D" id="3.40.5.10">
    <property type="entry name" value="Ribosomal protein L9, N-terminal domain"/>
    <property type="match status" value="1"/>
</dbReference>
<keyword evidence="10" id="KW-1185">Reference proteome</keyword>
<dbReference type="InterPro" id="IPR020070">
    <property type="entry name" value="Ribosomal_bL9_N"/>
</dbReference>
<keyword evidence="4 7" id="KW-0689">Ribosomal protein</keyword>
<dbReference type="InterPro" id="IPR020069">
    <property type="entry name" value="Ribosomal_bL9_C"/>
</dbReference>
<dbReference type="RefSeq" id="WP_318750725.1">
    <property type="nucleotide sequence ID" value="NZ_CP132508.1"/>
</dbReference>
<dbReference type="InterPro" id="IPR009027">
    <property type="entry name" value="Ribosomal_bL9/RNase_H1_N"/>
</dbReference>
<dbReference type="HAMAP" id="MF_00503">
    <property type="entry name" value="Ribosomal_bL9"/>
    <property type="match status" value="1"/>
</dbReference>
<evidence type="ECO:0000256" key="2">
    <source>
        <dbReference type="ARBA" id="ARBA00022730"/>
    </source>
</evidence>
<comment type="function">
    <text evidence="7">Binds to the 23S rRNA.</text>
</comment>
<dbReference type="GO" id="GO:0005840">
    <property type="term" value="C:ribosome"/>
    <property type="evidence" value="ECO:0007669"/>
    <property type="project" value="UniProtKB-KW"/>
</dbReference>
<dbReference type="InterPro" id="IPR000244">
    <property type="entry name" value="Ribosomal_bL9"/>
</dbReference>
<dbReference type="InterPro" id="IPR036935">
    <property type="entry name" value="Ribosomal_bL9_N_sf"/>
</dbReference>
<dbReference type="InterPro" id="IPR020594">
    <property type="entry name" value="Ribosomal_bL9_bac/chp"/>
</dbReference>
<gene>
    <name evidence="7 9" type="primary">rplI</name>
    <name evidence="9" type="ORF">Q5761_12255</name>
</gene>
<keyword evidence="2 7" id="KW-0699">rRNA-binding</keyword>
<dbReference type="NCBIfam" id="TIGR00158">
    <property type="entry name" value="L9"/>
    <property type="match status" value="1"/>
</dbReference>
<sequence>MKVVLLQDVKGLGRKGEVKEVADGYARNFLLPRGLAREATPAVLRQLQQQEAARQRRAQQELAQARAVAQRLEGQTVEVRARAGENGRLFGSVTSQDVAEALQRAFGVKVDRKRVELPEPLRQVGSYGVALRLHPEVTCHITVTVRPEA</sequence>
<evidence type="ECO:0000256" key="5">
    <source>
        <dbReference type="ARBA" id="ARBA00023274"/>
    </source>
</evidence>
<dbReference type="Gene3D" id="3.10.430.100">
    <property type="entry name" value="Ribosomal protein L9, C-terminal domain"/>
    <property type="match status" value="1"/>
</dbReference>
<evidence type="ECO:0000313" key="9">
    <source>
        <dbReference type="EMBL" id="WPD19092.1"/>
    </source>
</evidence>
<proteinExistence type="inferred from homology"/>
<keyword evidence="5 7" id="KW-0687">Ribonucleoprotein</keyword>
<dbReference type="InterPro" id="IPR036791">
    <property type="entry name" value="Ribosomal_bL9_C_sf"/>
</dbReference>
<dbReference type="Pfam" id="PF01281">
    <property type="entry name" value="Ribosomal_L9_N"/>
    <property type="match status" value="1"/>
</dbReference>
<keyword evidence="3 7" id="KW-0694">RNA-binding</keyword>
<evidence type="ECO:0000256" key="4">
    <source>
        <dbReference type="ARBA" id="ARBA00022980"/>
    </source>
</evidence>
<feature type="domain" description="Ribosomal protein L9" evidence="8">
    <location>
        <begin position="13"/>
        <end position="40"/>
    </location>
</feature>
<dbReference type="PANTHER" id="PTHR21368">
    <property type="entry name" value="50S RIBOSOMAL PROTEIN L9"/>
    <property type="match status" value="1"/>
</dbReference>
<protein>
    <recommendedName>
        <fullName evidence="6 7">Large ribosomal subunit protein bL9</fullName>
    </recommendedName>
</protein>
<name>A0ABZ0QNL3_9FIRM</name>
<dbReference type="Pfam" id="PF03948">
    <property type="entry name" value="Ribosomal_L9_C"/>
    <property type="match status" value="1"/>
</dbReference>
<evidence type="ECO:0000256" key="6">
    <source>
        <dbReference type="ARBA" id="ARBA00035292"/>
    </source>
</evidence>
<dbReference type="Proteomes" id="UP001304683">
    <property type="component" value="Chromosome"/>
</dbReference>
<evidence type="ECO:0000313" key="10">
    <source>
        <dbReference type="Proteomes" id="UP001304683"/>
    </source>
</evidence>
<comment type="similarity">
    <text evidence="1 7">Belongs to the bacterial ribosomal protein bL9 family.</text>
</comment>
<evidence type="ECO:0000256" key="3">
    <source>
        <dbReference type="ARBA" id="ARBA00022884"/>
    </source>
</evidence>
<evidence type="ECO:0000256" key="1">
    <source>
        <dbReference type="ARBA" id="ARBA00010605"/>
    </source>
</evidence>
<organism evidence="9 10">
    <name type="scientific">Thermaerobacter composti</name>
    <dbReference type="NCBI Taxonomy" id="554949"/>
    <lineage>
        <taxon>Bacteria</taxon>
        <taxon>Bacillati</taxon>
        <taxon>Bacillota</taxon>
        <taxon>Clostridia</taxon>
        <taxon>Eubacteriales</taxon>
        <taxon>Clostridiales Family XVII. Incertae Sedis</taxon>
        <taxon>Thermaerobacter</taxon>
    </lineage>
</organism>
<dbReference type="EMBL" id="CP132508">
    <property type="protein sequence ID" value="WPD19092.1"/>
    <property type="molecule type" value="Genomic_DNA"/>
</dbReference>
<dbReference type="SUPFAM" id="SSF55653">
    <property type="entry name" value="Ribosomal protein L9 C-domain"/>
    <property type="match status" value="1"/>
</dbReference>